<dbReference type="OrthoDB" id="4827574at2"/>
<dbReference type="EMBL" id="FNFO01000009">
    <property type="protein sequence ID" value="SDM00119.1"/>
    <property type="molecule type" value="Genomic_DNA"/>
</dbReference>
<feature type="domain" description="DUF7832" evidence="1">
    <location>
        <begin position="14"/>
        <end position="125"/>
    </location>
</feature>
<proteinExistence type="predicted"/>
<dbReference type="Proteomes" id="UP000198510">
    <property type="component" value="Unassembled WGS sequence"/>
</dbReference>
<accession>A0A1G9PN50</accession>
<dbReference type="AlphaFoldDB" id="A0A1G9PN50"/>
<organism evidence="2 3">
    <name type="scientific">Catalinimonas alkaloidigena</name>
    <dbReference type="NCBI Taxonomy" id="1075417"/>
    <lineage>
        <taxon>Bacteria</taxon>
        <taxon>Pseudomonadati</taxon>
        <taxon>Bacteroidota</taxon>
        <taxon>Cytophagia</taxon>
        <taxon>Cytophagales</taxon>
        <taxon>Catalimonadaceae</taxon>
        <taxon>Catalinimonas</taxon>
    </lineage>
</organism>
<dbReference type="Pfam" id="PF25191">
    <property type="entry name" value="DUF7832"/>
    <property type="match status" value="1"/>
</dbReference>
<gene>
    <name evidence="2" type="ORF">SAMN05421823_109244</name>
</gene>
<dbReference type="InterPro" id="IPR057154">
    <property type="entry name" value="DUF7832"/>
</dbReference>
<protein>
    <recommendedName>
        <fullName evidence="1">DUF7832 domain-containing protein</fullName>
    </recommendedName>
</protein>
<evidence type="ECO:0000259" key="1">
    <source>
        <dbReference type="Pfam" id="PF25191"/>
    </source>
</evidence>
<evidence type="ECO:0000313" key="3">
    <source>
        <dbReference type="Proteomes" id="UP000198510"/>
    </source>
</evidence>
<sequence length="151" mass="17659">MNQNASAIETQVVIYDQARSHFTGNFPDNLPIEQAYVHIGIFLGWIINNDLFSEYFEDEGATQMYRFQRRQISCAVLSELWDGHLGSDLFTPEGNRFTYYYYGGGLYEKDYRTVLQKGLPSVYHVEDSWENFEVMSARISVQYQHWKSLIA</sequence>
<keyword evidence="3" id="KW-1185">Reference proteome</keyword>
<evidence type="ECO:0000313" key="2">
    <source>
        <dbReference type="EMBL" id="SDM00119.1"/>
    </source>
</evidence>
<name>A0A1G9PN50_9BACT</name>
<dbReference type="RefSeq" id="WP_089685933.1">
    <property type="nucleotide sequence ID" value="NZ_FNFO01000009.1"/>
</dbReference>
<reference evidence="2 3" key="1">
    <citation type="submission" date="2016-10" db="EMBL/GenBank/DDBJ databases">
        <authorList>
            <person name="de Groot N.N."/>
        </authorList>
    </citation>
    <scope>NUCLEOTIDE SEQUENCE [LARGE SCALE GENOMIC DNA]</scope>
    <source>
        <strain evidence="2 3">DSM 25186</strain>
    </source>
</reference>